<dbReference type="AlphaFoldDB" id="A0A0V1B2H4"/>
<organism evidence="1 3">
    <name type="scientific">Trichinella spiralis</name>
    <name type="common">Trichina worm</name>
    <dbReference type="NCBI Taxonomy" id="6334"/>
    <lineage>
        <taxon>Eukaryota</taxon>
        <taxon>Metazoa</taxon>
        <taxon>Ecdysozoa</taxon>
        <taxon>Nematoda</taxon>
        <taxon>Enoplea</taxon>
        <taxon>Dorylaimia</taxon>
        <taxon>Trichinellida</taxon>
        <taxon>Trichinellidae</taxon>
        <taxon>Trichinella</taxon>
    </lineage>
</organism>
<protein>
    <submittedName>
        <fullName evidence="1">Uncharacterized protein</fullName>
    </submittedName>
</protein>
<gene>
    <name evidence="1" type="ORF">T01_14980</name>
    <name evidence="2" type="ORF">T01_5999</name>
</gene>
<dbReference type="Proteomes" id="UP000054776">
    <property type="component" value="Unassembled WGS sequence"/>
</dbReference>
<dbReference type="OrthoDB" id="5937121at2759"/>
<accession>A0A0V1B2H4</accession>
<dbReference type="EMBL" id="JYDH01000123">
    <property type="protein sequence ID" value="KRY31198.1"/>
    <property type="molecule type" value="Genomic_DNA"/>
</dbReference>
<dbReference type="InParanoid" id="A0A0V1B2H4"/>
<comment type="caution">
    <text evidence="1">The sequence shown here is derived from an EMBL/GenBank/DDBJ whole genome shotgun (WGS) entry which is preliminary data.</text>
</comment>
<name>A0A0V1B2H4_TRISP</name>
<sequence>MRGLLHLVVTNNRKRNPNEYFLKKINYFSEKSQCKCVVHELLVLCCQKQIAENADCFLLSGLICSLIILHQQQQQSNRFKCLAIAINNFIIIYSYRRIEKCVINLILARNCISQYREQFAVERAAAESTLLLRVKVNFIACYASDKRSRFFFSNFFNFDTAWCVACGRPSITALTWCRGISWSGALNIFLMTGVEIDNISIVEGKKWKKAGMFAHFFVEKLFSAFVIWNGLTDRTSCFDRKLCTDWSWLCETSRFCSTETGVCGLMIHSLLGKLLNLSSLLTTPTVVQNCRCCVLSALSSSSSSSSSCV</sequence>
<keyword evidence="3" id="KW-1185">Reference proteome</keyword>
<evidence type="ECO:0000313" key="1">
    <source>
        <dbReference type="EMBL" id="KRY31198.1"/>
    </source>
</evidence>
<dbReference type="EMBL" id="JYDH01000123">
    <property type="protein sequence ID" value="KRY31210.1"/>
    <property type="molecule type" value="Genomic_DNA"/>
</dbReference>
<proteinExistence type="predicted"/>
<reference evidence="1 3" key="1">
    <citation type="submission" date="2015-01" db="EMBL/GenBank/DDBJ databases">
        <title>Evolution of Trichinella species and genotypes.</title>
        <authorList>
            <person name="Korhonen P.K."/>
            <person name="Edoardo P."/>
            <person name="Giuseppe L.R."/>
            <person name="Gasser R.B."/>
        </authorList>
    </citation>
    <scope>NUCLEOTIDE SEQUENCE [LARGE SCALE GENOMIC DNA]</scope>
    <source>
        <strain evidence="1">ISS3</strain>
    </source>
</reference>
<evidence type="ECO:0000313" key="2">
    <source>
        <dbReference type="EMBL" id="KRY31210.1"/>
    </source>
</evidence>
<evidence type="ECO:0000313" key="3">
    <source>
        <dbReference type="Proteomes" id="UP000054776"/>
    </source>
</evidence>